<feature type="compositionally biased region" description="Polar residues" evidence="1">
    <location>
        <begin position="651"/>
        <end position="660"/>
    </location>
</feature>
<feature type="compositionally biased region" description="Acidic residues" evidence="1">
    <location>
        <begin position="1208"/>
        <end position="1217"/>
    </location>
</feature>
<keyword evidence="3" id="KW-1185">Reference proteome</keyword>
<dbReference type="SUPFAM" id="SSF53474">
    <property type="entry name" value="alpha/beta-Hydrolases"/>
    <property type="match status" value="1"/>
</dbReference>
<feature type="compositionally biased region" description="Polar residues" evidence="1">
    <location>
        <begin position="1186"/>
        <end position="1198"/>
    </location>
</feature>
<comment type="caution">
    <text evidence="2">The sequence shown here is derived from an EMBL/GenBank/DDBJ whole genome shotgun (WGS) entry which is preliminary data.</text>
</comment>
<feature type="compositionally biased region" description="Acidic residues" evidence="1">
    <location>
        <begin position="1169"/>
        <end position="1184"/>
    </location>
</feature>
<feature type="region of interest" description="Disordered" evidence="1">
    <location>
        <begin position="1"/>
        <end position="104"/>
    </location>
</feature>
<feature type="compositionally biased region" description="Acidic residues" evidence="1">
    <location>
        <begin position="54"/>
        <end position="66"/>
    </location>
</feature>
<feature type="compositionally biased region" description="Polar residues" evidence="1">
    <location>
        <begin position="319"/>
        <end position="339"/>
    </location>
</feature>
<feature type="compositionally biased region" description="Low complexity" evidence="1">
    <location>
        <begin position="206"/>
        <end position="229"/>
    </location>
</feature>
<sequence length="1349" mass="145334">MSFGLGIGTSASPSYSPSGSTSASGSTSTSSGRHLDIARKFSANSLSGTRLDELSDEDDDEDEDQFEDAHEHDSEIESISSIDSLERELRRTHRAAGQAKRERLQAEALRRREIREAERKAAEDAELLKYLLRQPSPSLGSAPTGRDTLFPPSAASSVRGSLSRKPSLSKRSSFRSLISGASSSDENARALPPVPAIPPSIESTNRRPSLNRSRVSSSAASVSGKSMRSPSIPGLNTLARLASASRSAAGRSTTTLASSTPRTPSASNGSSGFSFLPRRRAESVASSLSGLSARTAALSLAHTSDGELGADGYTSISFSTTIPESPMTESTNLTTPSRKSTTRQRPARKSEPVPPPSVRSASSSQDMNATVVLAPKRMASLNSLPSPSSPISVKQCNPVAQYVRSERLTRILTLKRAPYQGLKVSLADVGARGGHPIVVFLGLGAVRYLVGLYDDIAAAMGLRLICIDRWGLGRTDVISEERRDVLGWGSVVGEVLDQLGIGRFAMLAHSAGAPYAMATVLRQPSSRIVGPVHLLAPWAGPQVESNWKWLKYVPGGVIRTAQVAEWKMQSWKLGKQPSLAYEGVGYDANAARAENGSAYLRDKGLPTIPHDPHEDDTSSQGNHSGKKVTRTSLESITGNYASYSRMFDLNSPTEAGTTRSGIPLISPPPTIYEPQNTSLGSSQDLSMANSTSSGSGGSRKSESSQADQLNDIATALLRASHAEALRGGSADLMAILGRSSRPWGFAYTDVVHPVKVWHGDRDERISLASAQWMEQELPHCELIVVKGANHSLMTNVTVVMEALESLSRSLTDRQQTRLTAYLDDAFHKLNRGFLRRHEPHSAPSQQDKEKESWHPTIASAIAAWVPVLGLIVRIPPIGASAPLIVSQLLRATSELTEQITGYDLGEPTSAIVNDAPRSALPSSLSGTDIDSQLLAVLSLLDVLDIIWSDLIKGYAVDLYQQRLEALIGRAEQGSGADCSPAQPNALQTDPSGRFHQGRHSTYSDAIGTRPAASFLPFPPPTPSNPHDQSSSRQARRLPGSPLSLTERIRLRNVSLLARDRLFRWMREVLDAPPPPEVEEDDIDPDDSEAPNAARQHNGTTGSRGHGSRVAALLQYDMQASQPRKRRRVETFQEEKEHDNELLQEEREFAELAGEQGDLDAGMSPLRDEAVDEAVEEDDDPEEEASGPQQGPEGNQTEEGQPPDAGLPDMEEVDVAETGEDRQGSDPAPGPDAGPGDERAEIRRDHDHYDDLFSRKLDPDASDEEDNAAEEGTAASPPGSSSDSNDQETQGRRGRRRARSGSIDSADAHTLKSAALPPAHSIVGQWDLEFSRCFRRTLRLLAEATEKGQD</sequence>
<feature type="compositionally biased region" description="Low complexity" evidence="1">
    <location>
        <begin position="161"/>
        <end position="179"/>
    </location>
</feature>
<dbReference type="PANTHER" id="PTHR43433">
    <property type="entry name" value="HYDROLASE, ALPHA/BETA FOLD FAMILY PROTEIN"/>
    <property type="match status" value="1"/>
</dbReference>
<dbReference type="PANTHER" id="PTHR43433:SF10">
    <property type="entry name" value="AB HYDROLASE-1 DOMAIN-CONTAINING PROTEIN"/>
    <property type="match status" value="1"/>
</dbReference>
<feature type="compositionally biased region" description="Acidic residues" evidence="1">
    <location>
        <begin position="1076"/>
        <end position="1088"/>
    </location>
</feature>
<dbReference type="Proteomes" id="UP001176517">
    <property type="component" value="Unassembled WGS sequence"/>
</dbReference>
<feature type="compositionally biased region" description="Polar residues" evidence="1">
    <location>
        <begin position="261"/>
        <end position="273"/>
    </location>
</feature>
<evidence type="ECO:0000256" key="1">
    <source>
        <dbReference type="SAM" id="MobiDB-lite"/>
    </source>
</evidence>
<dbReference type="Gene3D" id="3.40.50.1820">
    <property type="entry name" value="alpha/beta hydrolase"/>
    <property type="match status" value="2"/>
</dbReference>
<name>A0AAN6JS76_9BASI</name>
<dbReference type="EMBL" id="JAPDMZ010000063">
    <property type="protein sequence ID" value="KAK0552392.1"/>
    <property type="molecule type" value="Genomic_DNA"/>
</dbReference>
<evidence type="ECO:0000313" key="2">
    <source>
        <dbReference type="EMBL" id="KAK0552392.1"/>
    </source>
</evidence>
<dbReference type="InterPro" id="IPR050471">
    <property type="entry name" value="AB_hydrolase"/>
</dbReference>
<feature type="compositionally biased region" description="Basic and acidic residues" evidence="1">
    <location>
        <begin position="601"/>
        <end position="616"/>
    </location>
</feature>
<feature type="region of interest" description="Disordered" evidence="1">
    <location>
        <begin position="1071"/>
        <end position="1142"/>
    </location>
</feature>
<dbReference type="InterPro" id="IPR029058">
    <property type="entry name" value="AB_hydrolase_fold"/>
</dbReference>
<feature type="region of interest" description="Disordered" evidence="1">
    <location>
        <begin position="319"/>
        <end position="366"/>
    </location>
</feature>
<feature type="region of interest" description="Disordered" evidence="1">
    <location>
        <begin position="973"/>
        <end position="1040"/>
    </location>
</feature>
<feature type="region of interest" description="Disordered" evidence="1">
    <location>
        <begin position="651"/>
        <end position="707"/>
    </location>
</feature>
<feature type="region of interest" description="Disordered" evidence="1">
    <location>
        <begin position="1155"/>
        <end position="1318"/>
    </location>
</feature>
<organism evidence="2 3">
    <name type="scientific">Tilletia horrida</name>
    <dbReference type="NCBI Taxonomy" id="155126"/>
    <lineage>
        <taxon>Eukaryota</taxon>
        <taxon>Fungi</taxon>
        <taxon>Dikarya</taxon>
        <taxon>Basidiomycota</taxon>
        <taxon>Ustilaginomycotina</taxon>
        <taxon>Exobasidiomycetes</taxon>
        <taxon>Tilletiales</taxon>
        <taxon>Tilletiaceae</taxon>
        <taxon>Tilletia</taxon>
    </lineage>
</organism>
<feature type="compositionally biased region" description="Basic and acidic residues" evidence="1">
    <location>
        <begin position="1235"/>
        <end position="1258"/>
    </location>
</feature>
<feature type="compositionally biased region" description="Acidic residues" evidence="1">
    <location>
        <begin position="1259"/>
        <end position="1268"/>
    </location>
</feature>
<feature type="compositionally biased region" description="Polar residues" evidence="1">
    <location>
        <begin position="1277"/>
        <end position="1287"/>
    </location>
</feature>
<accession>A0AAN6JS76</accession>
<feature type="region of interest" description="Disordered" evidence="1">
    <location>
        <begin position="601"/>
        <end position="632"/>
    </location>
</feature>
<feature type="compositionally biased region" description="Polar residues" evidence="1">
    <location>
        <begin position="673"/>
        <end position="685"/>
    </location>
</feature>
<proteinExistence type="predicted"/>
<feature type="compositionally biased region" description="Low complexity" evidence="1">
    <location>
        <begin position="8"/>
        <end position="32"/>
    </location>
</feature>
<feature type="compositionally biased region" description="Low complexity" evidence="1">
    <location>
        <begin position="237"/>
        <end position="260"/>
    </location>
</feature>
<gene>
    <name evidence="2" type="ORF">OC846_002899</name>
</gene>
<feature type="compositionally biased region" description="Basic and acidic residues" evidence="1">
    <location>
        <begin position="1128"/>
        <end position="1142"/>
    </location>
</feature>
<evidence type="ECO:0008006" key="4">
    <source>
        <dbReference type="Google" id="ProtNLM"/>
    </source>
</evidence>
<feature type="compositionally biased region" description="Polar residues" evidence="1">
    <location>
        <begin position="981"/>
        <end position="990"/>
    </location>
</feature>
<evidence type="ECO:0000313" key="3">
    <source>
        <dbReference type="Proteomes" id="UP001176517"/>
    </source>
</evidence>
<feature type="region of interest" description="Disordered" evidence="1">
    <location>
        <begin position="135"/>
        <end position="274"/>
    </location>
</feature>
<reference evidence="2" key="1">
    <citation type="journal article" date="2023" name="PhytoFront">
        <title>Draft Genome Resources of Seven Strains of Tilletia horrida, Causal Agent of Kernel Smut of Rice.</title>
        <authorList>
            <person name="Khanal S."/>
            <person name="Antony Babu S."/>
            <person name="Zhou X.G."/>
        </authorList>
    </citation>
    <scope>NUCLEOTIDE SEQUENCE</scope>
    <source>
        <strain evidence="2">TX6</strain>
    </source>
</reference>
<protein>
    <recommendedName>
        <fullName evidence="4">AB hydrolase-1 domain-containing protein</fullName>
    </recommendedName>
</protein>